<dbReference type="Gene3D" id="3.30.420.260">
    <property type="match status" value="1"/>
</dbReference>
<dbReference type="Gene3D" id="3.30.420.250">
    <property type="match status" value="1"/>
</dbReference>
<organism evidence="1 2">
    <name type="scientific">Parabacteroides goldsteinii DSM 19448 = WAL 12034</name>
    <dbReference type="NCBI Taxonomy" id="927665"/>
    <lineage>
        <taxon>Bacteria</taxon>
        <taxon>Pseudomonadati</taxon>
        <taxon>Bacteroidota</taxon>
        <taxon>Bacteroidia</taxon>
        <taxon>Bacteroidales</taxon>
        <taxon>Tannerellaceae</taxon>
        <taxon>Parabacteroides</taxon>
    </lineage>
</organism>
<dbReference type="GeneID" id="69983812"/>
<dbReference type="EMBL" id="AQHV01000011">
    <property type="protein sequence ID" value="KKB56525.1"/>
    <property type="molecule type" value="Genomic_DNA"/>
</dbReference>
<dbReference type="CDD" id="cd24013">
    <property type="entry name" value="ASKHA_ATPase_BT3980-like"/>
    <property type="match status" value="1"/>
</dbReference>
<reference evidence="1 2" key="1">
    <citation type="submission" date="2013-04" db="EMBL/GenBank/DDBJ databases">
        <title>The Genome Sequence of Parabacteroides goldsteinii DSM 19448.</title>
        <authorList>
            <consortium name="The Broad Institute Genomics Platform"/>
            <person name="Earl A."/>
            <person name="Ward D."/>
            <person name="Feldgarden M."/>
            <person name="Gevers D."/>
            <person name="Martens E."/>
            <person name="Sakamoto M."/>
            <person name="Benno Y."/>
            <person name="Song Y."/>
            <person name="Liu C."/>
            <person name="Lee J."/>
            <person name="Bolanos M."/>
            <person name="Vaisanen M.L."/>
            <person name="Finegold S.M."/>
            <person name="Walker B."/>
            <person name="Young S."/>
            <person name="Zeng Q."/>
            <person name="Gargeya S."/>
            <person name="Fitzgerald M."/>
            <person name="Haas B."/>
            <person name="Abouelleil A."/>
            <person name="Allen A.W."/>
            <person name="Alvarado L."/>
            <person name="Arachchi H.M."/>
            <person name="Berlin A.M."/>
            <person name="Chapman S.B."/>
            <person name="Gainer-Dewar J."/>
            <person name="Goldberg J."/>
            <person name="Griggs A."/>
            <person name="Gujja S."/>
            <person name="Hansen M."/>
            <person name="Howarth C."/>
            <person name="Imamovic A."/>
            <person name="Ireland A."/>
            <person name="Larimer J."/>
            <person name="McCowan C."/>
            <person name="Murphy C."/>
            <person name="Pearson M."/>
            <person name="Poon T.W."/>
            <person name="Priest M."/>
            <person name="Roberts A."/>
            <person name="Saif S."/>
            <person name="Shea T."/>
            <person name="Sisk P."/>
            <person name="Sykes S."/>
            <person name="Wortman J."/>
            <person name="Nusbaum C."/>
            <person name="Birren B."/>
        </authorList>
    </citation>
    <scope>NUCLEOTIDE SEQUENCE [LARGE SCALE GENOMIC DNA]</scope>
    <source>
        <strain evidence="1 2">DSM 19448</strain>
    </source>
</reference>
<evidence type="ECO:0000313" key="1">
    <source>
        <dbReference type="EMBL" id="KKB56525.1"/>
    </source>
</evidence>
<dbReference type="STRING" id="927665.HMPREF1535_02501"/>
<dbReference type="InterPro" id="IPR024213">
    <property type="entry name" value="DUF3822"/>
</dbReference>
<gene>
    <name evidence="1" type="ORF">HMPREF1535_02501</name>
</gene>
<dbReference type="AlphaFoldDB" id="A0A0F5JG78"/>
<proteinExistence type="predicted"/>
<sequence>MTISIPDTLTADNSGKYIMSIRLRSDGLSFSGYSPSESETFFYRNVEFDRTKPYVSSLKEFFFEHEFMTYSYRRTNLVCVTPQYTVVPEEVFTDKQKTDLLSFTFSAPENKCLHNLLTREAAEVVFGMDEEVYEFCSRSLINPSFIHHMTPQLALWKQQSRMLIPRQLYVVLHRKMMDVVCFAQGKLLFVNTFEYDKPDDILYYILYVWKQVGMDQERDQLHIYGGVSLRNSITTTLRNYIQYISPAEIPSDAYLLGAEVVQAPLDLIALSVCEL</sequence>
<evidence type="ECO:0008006" key="3">
    <source>
        <dbReference type="Google" id="ProtNLM"/>
    </source>
</evidence>
<protein>
    <recommendedName>
        <fullName evidence="3">DUF3822 family protein</fullName>
    </recommendedName>
</protein>
<dbReference type="HOGENOM" id="CLU_081202_1_1_10"/>
<comment type="caution">
    <text evidence="1">The sequence shown here is derived from an EMBL/GenBank/DDBJ whole genome shotgun (WGS) entry which is preliminary data.</text>
</comment>
<evidence type="ECO:0000313" key="2">
    <source>
        <dbReference type="Proteomes" id="UP000033047"/>
    </source>
</evidence>
<accession>A0A0F5JG78</accession>
<dbReference type="Proteomes" id="UP000033047">
    <property type="component" value="Unassembled WGS sequence"/>
</dbReference>
<dbReference type="PATRIC" id="fig|927665.4.peg.2571"/>
<name>A0A0F5JG78_9BACT</name>
<dbReference type="Pfam" id="PF12864">
    <property type="entry name" value="DUF3822"/>
    <property type="match status" value="1"/>
</dbReference>
<dbReference type="RefSeq" id="WP_009859706.1">
    <property type="nucleotide sequence ID" value="NZ_KQ033912.1"/>
</dbReference>